<keyword evidence="1" id="KW-0808">Transferase</keyword>
<name>A0A938YSD5_9ACTN</name>
<accession>A0A938YSD5</accession>
<protein>
    <submittedName>
        <fullName evidence="2">Class I SAM-dependent methyltransferase</fullName>
    </submittedName>
</protein>
<keyword evidence="2" id="KW-0489">Methyltransferase</keyword>
<dbReference type="InterPro" id="IPR029063">
    <property type="entry name" value="SAM-dependent_MTases_sf"/>
</dbReference>
<sequence>MQDGARAVVVDPVQAALAALVAPGSTVIDVGGGSGTRAVPLARQGCVVTVVDSSIDALAILRRRAAEAGVADRVHAVQADADRLAGVVPQGQADLVVCHHLLEQVDDLPSTLSSLAAALRPGGRLSLLVPGLLSAVLGQALAGRAGEARAMLADPAGRWGPRDPLRRRFDIAGISADLAAAGLEVDQVTGLGVVSGLLSGRSTQASDGDLAALEQELAVHEPLRRIAGDLHVLARKPVPSNPDPAPSP</sequence>
<dbReference type="SUPFAM" id="SSF53335">
    <property type="entry name" value="S-adenosyl-L-methionine-dependent methyltransferases"/>
    <property type="match status" value="1"/>
</dbReference>
<dbReference type="PANTHER" id="PTHR43861:SF3">
    <property type="entry name" value="PUTATIVE (AFU_ORTHOLOGUE AFUA_2G14390)-RELATED"/>
    <property type="match status" value="1"/>
</dbReference>
<dbReference type="GO" id="GO:0032259">
    <property type="term" value="P:methylation"/>
    <property type="evidence" value="ECO:0007669"/>
    <property type="project" value="UniProtKB-KW"/>
</dbReference>
<dbReference type="Pfam" id="PF13489">
    <property type="entry name" value="Methyltransf_23"/>
    <property type="match status" value="1"/>
</dbReference>
<dbReference type="PANTHER" id="PTHR43861">
    <property type="entry name" value="TRANS-ACONITATE 2-METHYLTRANSFERASE-RELATED"/>
    <property type="match status" value="1"/>
</dbReference>
<dbReference type="AlphaFoldDB" id="A0A938YSD5"/>
<keyword evidence="3" id="KW-1185">Reference proteome</keyword>
<dbReference type="RefSeq" id="WP_205258447.1">
    <property type="nucleotide sequence ID" value="NZ_BAAAPV010000006.1"/>
</dbReference>
<evidence type="ECO:0000256" key="1">
    <source>
        <dbReference type="ARBA" id="ARBA00022679"/>
    </source>
</evidence>
<dbReference type="EMBL" id="JAERWL010000016">
    <property type="protein sequence ID" value="MBM9478343.1"/>
    <property type="molecule type" value="Genomic_DNA"/>
</dbReference>
<dbReference type="GO" id="GO:0008168">
    <property type="term" value="F:methyltransferase activity"/>
    <property type="evidence" value="ECO:0007669"/>
    <property type="project" value="UniProtKB-KW"/>
</dbReference>
<dbReference type="Proteomes" id="UP000663801">
    <property type="component" value="Unassembled WGS sequence"/>
</dbReference>
<dbReference type="CDD" id="cd02440">
    <property type="entry name" value="AdoMet_MTases"/>
    <property type="match status" value="1"/>
</dbReference>
<comment type="caution">
    <text evidence="2">The sequence shown here is derived from an EMBL/GenBank/DDBJ whole genome shotgun (WGS) entry which is preliminary data.</text>
</comment>
<gene>
    <name evidence="2" type="ORF">JL107_17985</name>
</gene>
<evidence type="ECO:0000313" key="3">
    <source>
        <dbReference type="Proteomes" id="UP000663801"/>
    </source>
</evidence>
<reference evidence="2" key="1">
    <citation type="submission" date="2021-01" db="EMBL/GenBank/DDBJ databases">
        <title>KCTC 19127 draft genome.</title>
        <authorList>
            <person name="An D."/>
        </authorList>
    </citation>
    <scope>NUCLEOTIDE SEQUENCE</scope>
    <source>
        <strain evidence="2">KCTC 19127</strain>
    </source>
</reference>
<dbReference type="Gene3D" id="3.40.50.150">
    <property type="entry name" value="Vaccinia Virus protein VP39"/>
    <property type="match status" value="1"/>
</dbReference>
<proteinExistence type="predicted"/>
<evidence type="ECO:0000313" key="2">
    <source>
        <dbReference type="EMBL" id="MBM9478343.1"/>
    </source>
</evidence>
<organism evidence="2 3">
    <name type="scientific">Nakamurella flavida</name>
    <dbReference type="NCBI Taxonomy" id="363630"/>
    <lineage>
        <taxon>Bacteria</taxon>
        <taxon>Bacillati</taxon>
        <taxon>Actinomycetota</taxon>
        <taxon>Actinomycetes</taxon>
        <taxon>Nakamurellales</taxon>
        <taxon>Nakamurellaceae</taxon>
        <taxon>Nakamurella</taxon>
    </lineage>
</organism>